<evidence type="ECO:0000259" key="6">
    <source>
        <dbReference type="PROSITE" id="PS50238"/>
    </source>
</evidence>
<dbReference type="OrthoDB" id="79452at2759"/>
<feature type="compositionally biased region" description="Polar residues" evidence="3">
    <location>
        <begin position="115"/>
        <end position="128"/>
    </location>
</feature>
<dbReference type="EMBL" id="LK056670">
    <property type="protein sequence ID" value="CDU24442.1"/>
    <property type="molecule type" value="Genomic_DNA"/>
</dbReference>
<dbReference type="Pfam" id="PF00620">
    <property type="entry name" value="RhoGAP"/>
    <property type="match status" value="1"/>
</dbReference>
<feature type="compositionally biased region" description="Low complexity" evidence="3">
    <location>
        <begin position="270"/>
        <end position="283"/>
    </location>
</feature>
<dbReference type="InterPro" id="IPR011993">
    <property type="entry name" value="PH-like_dom_sf"/>
</dbReference>
<proteinExistence type="predicted"/>
<feature type="domain" description="N-terminal Ras-GEF" evidence="5">
    <location>
        <begin position="1333"/>
        <end position="1516"/>
    </location>
</feature>
<evidence type="ECO:0000259" key="4">
    <source>
        <dbReference type="PROSITE" id="PS50009"/>
    </source>
</evidence>
<name>A0A127ZEQ4_9BASI</name>
<evidence type="ECO:0000313" key="7">
    <source>
        <dbReference type="EMBL" id="CDU24442.1"/>
    </source>
</evidence>
<dbReference type="InterPro" id="IPR000651">
    <property type="entry name" value="Ras-like_Gua-exchang_fac_N"/>
</dbReference>
<dbReference type="GO" id="GO:0005085">
    <property type="term" value="F:guanyl-nucleotide exchange factor activity"/>
    <property type="evidence" value="ECO:0007669"/>
    <property type="project" value="UniProtKB-KW"/>
</dbReference>
<gene>
    <name evidence="7" type="ORF">SPSC_03813</name>
</gene>
<dbReference type="SUPFAM" id="SSF50729">
    <property type="entry name" value="PH domain-like"/>
    <property type="match status" value="1"/>
</dbReference>
<dbReference type="InterPro" id="IPR047165">
    <property type="entry name" value="RHG17/44/SH3BP1-like"/>
</dbReference>
<sequence length="2605" mass="282904">MPLPSHEAAQHAASSQQQHQYQQQQQQQQRQQRQQLHYLKSQQHYHQQPQHHAAPPSQDKSQSQPMGRSHSAFNFLLNKAKAPFSSSSSSSNLNASTSLSSLATHPEDPFDDTTNHIQYHRQLQQDHTFPQAPPGPTQTRRMPSANFQQQQQQQYQHTDSNVVSHPSRPGPFSRPSYSEESSGAVASPSKRGFFSGIGRDRKASTASLKQSQPAPQKPNFSYSPLSKGQRQEPPISNNYTHYSKSQSDLHARSDLSSPTNVQFDLPRVPAIYQQQQQHASAAADGNRYLRSPSPAMNFSRSVDDLSLAERSNSPHAASPGYDESTSTLATAATSTSHGTWGELGVVGAQPDWRPSDMGTLASPAQQQSASFQRFKAGHNKIDSVSSHVQPPTSSISTKWNSMSPPQHSYLQSAAAQRTDAKHARKISKLSGKDTGRGVVASSLAASLGLTNLGSSPASSSPLSIQTALEHVPLPPGAVFQGFLSRNANISLTIAQLGGHEHGKGKDKEKDITKGWKPYRVVLQDGRLYFYKPPSSVSDEVKAIFPTGIVRSVPATPASSTTLSNLNADLLLRSGLSKQDLLSATSSTSEMTSPLPSPSPRPRIPAIRQNTSGSLSAEPPATPSAAPAEVDATGAAHRAWIKPGKHPDLVLTDNIDAPPTWIERIQSGSISALAHEFVKATQLPAKTVSDPRRSIASPVLDHGKADSSDDWLVEGFVVAVFASILASGEATPPESTQISYFLSEVQARAEELLAASAPVASSMSLSTLKSRLATLLDVSVRAGIGATSEERTALERLASLLQFSNDELSKKMDALAARVLDAETAAPNHLPDWISIVADKDVNDTSQDLHKLRSSLTISDDLLLVLEPLEIAQQIQVYHADALRLLASPRLSFRELIEAAKTHPHVVRAVSFDSLSPHPLTTLALKHLLTSSSAGTDGPNAAQNGARHRASILRHWIAIASYLLTLGDIAGWMAVCTALCSRAVTRLEQTWRYLAEGDRVLVAEEWAPILSSISWSEGLVVNVRPRFVGDNAEPFVILQDGTRTAAIPFLGNALYRTLRQSDGLADKPAEADQVKISGRGDAAYGLWTSTNEWRAAWQRPAAESKLCIAGQAEPLAEYQATLQLLFRDASQSHTPEFHMKRSFQLEPKALGNLDARERHSLPPSANQCLPLVPLLFPQPLPLLSLLNAVQIKAELSRRDDQRVNMGSDSQATITSRSLARPTLAGSPIFRSAAFSPPLTGRSGRSTAFSGVVEWSSIAPSPTREDQSSSVIKVGNELVLRVVQEANMSLPNSPMTSKRFSQDFGRYSRPLSQISKRSSLPTSNRSSVVDIVVPVQVVVKTATLDRMIDLLVMGIQHVSATPPPTANEGAEPQNATNRKTKLVMDMEAYRTAFLATFRSLCSPSELFEQLRKRFLTAITASKELTGAEGFRPSSQFPSWIPLIPAGSQAEPTDWDMVYRIRMGVVLTLRLWIDRFPQDFVDDDVLYQLTWGFLHHSGVEVTPEDPDQQKVLNALAQLRGTYGARIMGANARQEERSYATSLPVHVSADQHQAEFDFDRASAAQLVEYLESIATVFFDKIVDRDLLVVSEIFERQASDPTAWFTVKPIGTGSSDEDKPVTNIYTMLDVLKAGDGLTKDASKHMSLQQKLPSAIHDALSAQSLFRGWIAIHIIELGIGLERRQERLSKLLDALWICRARMLKLRGDETSSSVIPQNVSTATVADTSLPFREPTIGSFVESAIVNTLGSSESRMFLRAWQGVAASRGAKGDGLHDFLPKQVDSEMRSAAELSGTPDIGWILACLAEVATKAPSVQAMAGDVELIDFEKRRTMWALIDGAVRVRPACNVADLVELAGSRLRLMQTELKRVIWDRRAFREDAANEMRNAPPVRSDVQLRPSSSSKALTGLSKQQQEKLRRDRVALEMLHSLPLRPSISSRVSSMPSSNSRAAAAVSPASASVPLPSEKAATAPAPPPDKATIRARRMTALFKGAVRPLISLDKPDAPAKSISELMRLTPLQKPSIVAGLGGARVSVWNNTQRSFVFHLTSQEGAKYLLQTNNAAELAEWVAHIEKTSKEYAVQSSVDARKGTVPSKSKAAPAPLYGRPLMELMEREGHSVPTAVERMFAEIEARGLREQGIYRIPGSKSAVENLRRAWDQQPAETVDLSTGEFSDIHTIAGAVKTWLRELPEPLITFDSYDDLIATDAMDNDDRLYAMRDIIWKMPKCHFDVLRRTAEHLARVVEEAEVNKMLAHNVALVFGTSLLNPTPGPSSDAISFGNLGKAANVVKTIVTMHEWLFEPEPEPEAEPEAESQAQDQEPVAVGGGALSPIDGVNSEAVVRVEDGDTSTVVLNPVPAHVASETSPEQGVPVQVDTLSKDEVAGERHASDPVDGESLDAEPVAELPVRSRRGGGRARPLTIVGLDGLSALGGTEEIAKVLESSDDVKEAKSSIDAESQADQEPVTDTSVELRSTETAPRIVLSPDVDSEDDLDNEEESQSGADDSNDLAAPTDEKSQRDAASKQEDEPGSLDADASAARLPVVASARRQKTHSTYRDSVFTSYSIYADCFDNMKLESQSSAASMVKRQSMHLLGQPADGKSTVVSKAKANDG</sequence>
<feature type="compositionally biased region" description="Basic and acidic residues" evidence="3">
    <location>
        <begin position="2505"/>
        <end position="2519"/>
    </location>
</feature>
<keyword evidence="2" id="KW-0344">Guanine-nucleotide releasing factor</keyword>
<dbReference type="PANTHER" id="PTHR14130">
    <property type="entry name" value="3BP-1 RELATED RHOGAP"/>
    <property type="match status" value="1"/>
</dbReference>
<feature type="compositionally biased region" description="Polar residues" evidence="3">
    <location>
        <begin position="137"/>
        <end position="147"/>
    </location>
</feature>
<feature type="compositionally biased region" description="Polar residues" evidence="3">
    <location>
        <begin position="1892"/>
        <end position="1906"/>
    </location>
</feature>
<feature type="compositionally biased region" description="Polar residues" evidence="3">
    <location>
        <begin position="581"/>
        <end position="591"/>
    </location>
</feature>
<evidence type="ECO:0000259" key="5">
    <source>
        <dbReference type="PROSITE" id="PS50212"/>
    </source>
</evidence>
<dbReference type="SUPFAM" id="SSF48350">
    <property type="entry name" value="GTPase activation domain, GAP"/>
    <property type="match status" value="1"/>
</dbReference>
<feature type="compositionally biased region" description="Acidic residues" evidence="3">
    <location>
        <begin position="2295"/>
        <end position="2305"/>
    </location>
</feature>
<feature type="compositionally biased region" description="Polar residues" evidence="3">
    <location>
        <begin position="204"/>
        <end position="246"/>
    </location>
</feature>
<dbReference type="Gene3D" id="1.10.555.10">
    <property type="entry name" value="Rho GTPase activation protein"/>
    <property type="match status" value="1"/>
</dbReference>
<protein>
    <submittedName>
        <fullName evidence="7">Related to BEM2-GTPase-activating protein</fullName>
    </submittedName>
</protein>
<feature type="compositionally biased region" description="Low complexity" evidence="3">
    <location>
        <begin position="615"/>
        <end position="628"/>
    </location>
</feature>
<dbReference type="InterPro" id="IPR023578">
    <property type="entry name" value="Ras_GEF_dom_sf"/>
</dbReference>
<keyword evidence="1" id="KW-0343">GTPase activation</keyword>
<dbReference type="Gene3D" id="1.20.870.10">
    <property type="entry name" value="Son of sevenless (SoS) protein Chain: S domain 1"/>
    <property type="match status" value="1"/>
</dbReference>
<dbReference type="SUPFAM" id="SSF48366">
    <property type="entry name" value="Ras GEF"/>
    <property type="match status" value="2"/>
</dbReference>
<evidence type="ECO:0000256" key="2">
    <source>
        <dbReference type="PROSITE-ProRule" id="PRU00168"/>
    </source>
</evidence>
<feature type="region of interest" description="Disordered" evidence="3">
    <location>
        <begin position="1197"/>
        <end position="1216"/>
    </location>
</feature>
<evidence type="ECO:0000256" key="3">
    <source>
        <dbReference type="SAM" id="MobiDB-lite"/>
    </source>
</evidence>
<feature type="region of interest" description="Disordered" evidence="3">
    <location>
        <begin position="581"/>
        <end position="630"/>
    </location>
</feature>
<organism evidence="7">
    <name type="scientific">Sporisorium scitamineum</name>
    <dbReference type="NCBI Taxonomy" id="49012"/>
    <lineage>
        <taxon>Eukaryota</taxon>
        <taxon>Fungi</taxon>
        <taxon>Dikarya</taxon>
        <taxon>Basidiomycota</taxon>
        <taxon>Ustilaginomycotina</taxon>
        <taxon>Ustilaginomycetes</taxon>
        <taxon>Ustilaginales</taxon>
        <taxon>Ustilaginaceae</taxon>
        <taxon>Sporisorium</taxon>
    </lineage>
</organism>
<feature type="compositionally biased region" description="Basic and acidic residues" evidence="3">
    <location>
        <begin position="2437"/>
        <end position="2446"/>
    </location>
</feature>
<dbReference type="GO" id="GO:0007264">
    <property type="term" value="P:small GTPase-mediated signal transduction"/>
    <property type="evidence" value="ECO:0007669"/>
    <property type="project" value="InterPro"/>
</dbReference>
<dbReference type="GO" id="GO:0035020">
    <property type="term" value="P:regulation of Rac protein signal transduction"/>
    <property type="evidence" value="ECO:0007669"/>
    <property type="project" value="TreeGrafter"/>
</dbReference>
<feature type="region of interest" description="Disordered" evidence="3">
    <location>
        <begin position="2585"/>
        <end position="2605"/>
    </location>
</feature>
<dbReference type="Pfam" id="PF00617">
    <property type="entry name" value="RasGEF"/>
    <property type="match status" value="1"/>
</dbReference>
<feature type="compositionally biased region" description="Low complexity" evidence="3">
    <location>
        <begin position="10"/>
        <end position="58"/>
    </location>
</feature>
<dbReference type="PROSITE" id="PS50238">
    <property type="entry name" value="RHOGAP"/>
    <property type="match status" value="1"/>
</dbReference>
<feature type="region of interest" description="Disordered" evidence="3">
    <location>
        <begin position="1929"/>
        <end position="1972"/>
    </location>
</feature>
<dbReference type="SMART" id="SM00147">
    <property type="entry name" value="RasGEF"/>
    <property type="match status" value="1"/>
</dbReference>
<dbReference type="CDD" id="cd00159">
    <property type="entry name" value="RhoGAP"/>
    <property type="match status" value="1"/>
</dbReference>
<feature type="region of interest" description="Disordered" evidence="3">
    <location>
        <begin position="2434"/>
        <end position="2547"/>
    </location>
</feature>
<feature type="compositionally biased region" description="Polar residues" evidence="3">
    <location>
        <begin position="1203"/>
        <end position="1216"/>
    </location>
</feature>
<feature type="region of interest" description="Disordered" evidence="3">
    <location>
        <begin position="1877"/>
        <end position="1911"/>
    </location>
</feature>
<dbReference type="PROSITE" id="PS50212">
    <property type="entry name" value="RASGEF_NTER"/>
    <property type="match status" value="1"/>
</dbReference>
<feature type="domain" description="Rho-GAP" evidence="6">
    <location>
        <begin position="2100"/>
        <end position="2293"/>
    </location>
</feature>
<feature type="domain" description="Ras-GEF" evidence="4">
    <location>
        <begin position="866"/>
        <end position="1147"/>
    </location>
</feature>
<feature type="compositionally biased region" description="Low complexity" evidence="3">
    <location>
        <begin position="85"/>
        <end position="104"/>
    </location>
</feature>
<dbReference type="PROSITE" id="PS50009">
    <property type="entry name" value="RASGEF_CAT"/>
    <property type="match status" value="1"/>
</dbReference>
<dbReference type="InterPro" id="IPR000198">
    <property type="entry name" value="RhoGAP_dom"/>
</dbReference>
<feature type="compositionally biased region" description="Polar residues" evidence="3">
    <location>
        <begin position="2447"/>
        <end position="2469"/>
    </location>
</feature>
<dbReference type="InterPro" id="IPR008936">
    <property type="entry name" value="Rho_GTPase_activation_prot"/>
</dbReference>
<feature type="compositionally biased region" description="Low complexity" evidence="3">
    <location>
        <begin position="324"/>
        <end position="336"/>
    </location>
</feature>
<dbReference type="PANTHER" id="PTHR14130:SF14">
    <property type="entry name" value="RHO GTPASE-ACTIVATING PROTEIN 92B"/>
    <property type="match status" value="1"/>
</dbReference>
<dbReference type="CDD" id="cd06224">
    <property type="entry name" value="REM"/>
    <property type="match status" value="1"/>
</dbReference>
<feature type="compositionally biased region" description="Basic and acidic residues" evidence="3">
    <location>
        <begin position="2374"/>
        <end position="2383"/>
    </location>
</feature>
<dbReference type="Pfam" id="PF00618">
    <property type="entry name" value="RasGEF_N"/>
    <property type="match status" value="1"/>
</dbReference>
<feature type="region of interest" description="Disordered" evidence="3">
    <location>
        <begin position="2374"/>
        <end position="2413"/>
    </location>
</feature>
<feature type="compositionally biased region" description="Acidic residues" evidence="3">
    <location>
        <begin position="2479"/>
        <end position="2491"/>
    </location>
</feature>
<dbReference type="SMART" id="SM00324">
    <property type="entry name" value="RhoGAP"/>
    <property type="match status" value="1"/>
</dbReference>
<feature type="region of interest" description="Disordered" evidence="3">
    <location>
        <begin position="2295"/>
        <end position="2324"/>
    </location>
</feature>
<dbReference type="InterPro" id="IPR001895">
    <property type="entry name" value="RASGEF_cat_dom"/>
</dbReference>
<dbReference type="InterPro" id="IPR036964">
    <property type="entry name" value="RASGEF_cat_dom_sf"/>
</dbReference>
<dbReference type="GO" id="GO:0032956">
    <property type="term" value="P:regulation of actin cytoskeleton organization"/>
    <property type="evidence" value="ECO:0007669"/>
    <property type="project" value="TreeGrafter"/>
</dbReference>
<evidence type="ECO:0000256" key="1">
    <source>
        <dbReference type="ARBA" id="ARBA00022468"/>
    </source>
</evidence>
<dbReference type="Gene3D" id="1.10.840.10">
    <property type="entry name" value="Ras guanine-nucleotide exchange factors catalytic domain"/>
    <property type="match status" value="1"/>
</dbReference>
<feature type="region of interest" description="Disordered" evidence="3">
    <location>
        <begin position="1"/>
        <end position="346"/>
    </location>
</feature>
<dbReference type="CDD" id="cd00821">
    <property type="entry name" value="PH"/>
    <property type="match status" value="1"/>
</dbReference>
<accession>A0A127ZEQ4</accession>
<reference evidence="7" key="1">
    <citation type="submission" date="2014-06" db="EMBL/GenBank/DDBJ databases">
        <authorList>
            <person name="Ju J."/>
            <person name="Zhang J."/>
        </authorList>
    </citation>
    <scope>NUCLEOTIDE SEQUENCE</scope>
    <source>
        <strain evidence="7">SscI8</strain>
    </source>
</reference>
<dbReference type="Gene3D" id="2.30.29.30">
    <property type="entry name" value="Pleckstrin-homology domain (PH domain)/Phosphotyrosine-binding domain (PTB)"/>
    <property type="match status" value="1"/>
</dbReference>
<dbReference type="GO" id="GO:0005096">
    <property type="term" value="F:GTPase activator activity"/>
    <property type="evidence" value="ECO:0007669"/>
    <property type="project" value="UniProtKB-KW"/>
</dbReference>
<feature type="region of interest" description="Disordered" evidence="3">
    <location>
        <begin position="382"/>
        <end position="406"/>
    </location>
</feature>
<feature type="compositionally biased region" description="Low complexity" evidence="3">
    <location>
        <begin position="1929"/>
        <end position="1965"/>
    </location>
</feature>